<proteinExistence type="predicted"/>
<feature type="chain" id="PRO_5045709653" evidence="1">
    <location>
        <begin position="17"/>
        <end position="314"/>
    </location>
</feature>
<dbReference type="Proteomes" id="UP001162891">
    <property type="component" value="Chromosome"/>
</dbReference>
<feature type="signal peptide" evidence="1">
    <location>
        <begin position="1"/>
        <end position="16"/>
    </location>
</feature>
<name>A0ABM7X1I9_9BACT</name>
<evidence type="ECO:0000313" key="2">
    <source>
        <dbReference type="EMBL" id="BDG05616.1"/>
    </source>
</evidence>
<evidence type="ECO:0000313" key="3">
    <source>
        <dbReference type="Proteomes" id="UP001162891"/>
    </source>
</evidence>
<keyword evidence="3" id="KW-1185">Reference proteome</keyword>
<organism evidence="2 3">
    <name type="scientific">Anaeromyxobacter oryzae</name>
    <dbReference type="NCBI Taxonomy" id="2918170"/>
    <lineage>
        <taxon>Bacteria</taxon>
        <taxon>Pseudomonadati</taxon>
        <taxon>Myxococcota</taxon>
        <taxon>Myxococcia</taxon>
        <taxon>Myxococcales</taxon>
        <taxon>Cystobacterineae</taxon>
        <taxon>Anaeromyxobacteraceae</taxon>
        <taxon>Anaeromyxobacter</taxon>
    </lineage>
</organism>
<sequence>MVAAVLAALASRPASAQIVGPVDTNAAPGAADRMLAGHVFTPSLLVRSPFAVTAFEADLLYGSGSATGPTYDVHGEVVGDATYSFAATAQSFSYEKKLHEGISAGLGALTQLYSGIDGPSAVVVGAEVQFGAFGRVTAGHRFGPVRAAATFDASYAPRLAIQVFDAIKKALDSGSLETGAALNQSNVWTLKPGLALAWAPFRSLGLITSVDYQWVWLAASGAETQQQSGLDAAIAADLDLGTFTGVPVALLAGYGVTAPLGSNGVSRATSVSGGVFYTGRPALALGVELGRRTFSVRNLDSSALLAQIQLKYHW</sequence>
<keyword evidence="1" id="KW-0732">Signal</keyword>
<reference evidence="3" key="1">
    <citation type="journal article" date="2022" name="Int. J. Syst. Evol. Microbiol.">
        <title>Anaeromyxobacter oryzae sp. nov., Anaeromyxobacter diazotrophicus sp. nov. and Anaeromyxobacter paludicola sp. nov., isolated from paddy soils.</title>
        <authorList>
            <person name="Itoh H."/>
            <person name="Xu Z."/>
            <person name="Mise K."/>
            <person name="Masuda Y."/>
            <person name="Ushijima N."/>
            <person name="Hayakawa C."/>
            <person name="Shiratori Y."/>
            <person name="Senoo K."/>
        </authorList>
    </citation>
    <scope>NUCLEOTIDE SEQUENCE [LARGE SCALE GENOMIC DNA]</scope>
    <source>
        <strain evidence="3">Red232</strain>
    </source>
</reference>
<protein>
    <submittedName>
        <fullName evidence="2">Uncharacterized protein</fullName>
    </submittedName>
</protein>
<evidence type="ECO:0000256" key="1">
    <source>
        <dbReference type="SAM" id="SignalP"/>
    </source>
</evidence>
<gene>
    <name evidence="2" type="ORF">AMOR_46120</name>
</gene>
<dbReference type="EMBL" id="AP025591">
    <property type="protein sequence ID" value="BDG05616.1"/>
    <property type="molecule type" value="Genomic_DNA"/>
</dbReference>
<accession>A0ABM7X1I9</accession>